<geneLocation type="plasmid" evidence="1">
    <name>pMRVIM0813</name>
</geneLocation>
<proteinExistence type="predicted"/>
<accession>A0A0G3AYZ2</accession>
<keyword evidence="1" id="KW-0614">Plasmid</keyword>
<protein>
    <submittedName>
        <fullName evidence="1">Uncharacterized protein</fullName>
    </submittedName>
</protein>
<evidence type="ECO:0000313" key="1">
    <source>
        <dbReference type="EMBL" id="AKJ19148.1"/>
    </source>
</evidence>
<organism evidence="1">
    <name type="scientific">Enterobacter cloacae</name>
    <dbReference type="NCBI Taxonomy" id="550"/>
    <lineage>
        <taxon>Bacteria</taxon>
        <taxon>Pseudomonadati</taxon>
        <taxon>Pseudomonadota</taxon>
        <taxon>Gammaproteobacteria</taxon>
        <taxon>Enterobacterales</taxon>
        <taxon>Enterobacteriaceae</taxon>
        <taxon>Enterobacter</taxon>
        <taxon>Enterobacter cloacae complex</taxon>
    </lineage>
</organism>
<name>A0A0G3AYZ2_ENTCL</name>
<dbReference type="AlphaFoldDB" id="A0A0G3AYZ2"/>
<reference evidence="1" key="1">
    <citation type="submission" date="2015-03" db="EMBL/GenBank/DDBJ databases">
        <title>Allelic Variants of blaVIM Reside on Diverse Mobile Genetic Elements in Gram-negative Clinical Isolates from the USA.</title>
        <authorList>
            <person name="McGann P."/>
            <person name="Snesrud E."/>
            <person name="Ong A.C."/>
            <person name="Clifford R."/>
            <person name="Kwak Y.I."/>
            <person name="Steele E.D."/>
            <person name="Rabinowitz R."/>
            <person name="Waterman P.E."/>
            <person name="Lesho E."/>
        </authorList>
    </citation>
    <scope>NUCLEOTIDE SEQUENCE</scope>
    <source>
        <strain evidence="1">MRSN17626</strain>
        <plasmid evidence="1">pMRVIM0813</plasmid>
    </source>
</reference>
<sequence>MIIHAGHLNLAIIGHYNFATTTYVKASLKCHLFVQDRKGTFSLCNHINVTAALSHSTN</sequence>
<dbReference type="EMBL" id="KP975077">
    <property type="protein sequence ID" value="AKJ19148.1"/>
    <property type="molecule type" value="Genomic_DNA"/>
</dbReference>